<accession>A0A1L9PK91</accession>
<dbReference type="OrthoDB" id="424974at2759"/>
<keyword evidence="3" id="KW-0539">Nucleus</keyword>
<dbReference type="AlphaFoldDB" id="A0A1L9PK91"/>
<keyword evidence="2" id="KW-0804">Transcription</keyword>
<keyword evidence="7" id="KW-1185">Reference proteome</keyword>
<sequence>MTSVTTASPLKGGQLPTGNEGRTGVSALVAAVTGEPQYEGFQGPSSAATFMSNIRQAVNGDTQPRDARSAVSGESENGPWFSLSSPTEKAVLGDYVVPPRRVADSLLESYWTFIHPLYPVLNRSIFTQSYDALWIGRSLPLRAPPLMVIDEATVLCILNLALALSCQYSDEIAVGKAFTSAEVFFARARGLFRFDPVGSANVGLPQLQIMLLIAQYLQGTGRAYQAWDIVAVAIRNCHRLGFHLASSTSEELIPDVLERELVKRVYHLCVMTERMLCMTLGRPIMVSIIESDRVPLPLEIDDQALRLSSNYRSGQTEGATPSILSFFVQSARLYRIVQQILSLTPMEECRVSESNTERCLENLQAALKVDNELMALRDGLPSYFRHVTTRAPETEPGNERSLTFHRQSVVLYLRHLQARISLFRPILVEFCSAGLRYQGGHGESTDLSSPPVTETLTYRTALQCSFLCVQSARTLINVMYEVFATGRGWGVKPKWLYGVLHIYISTTVLIAARLHPAIQLHEISEADIDEAWCRALKILETFQSDSLGAQKCVAALKRLHEKVMSRIPSSLADMPNTGDVRDSSCGGIGLTPEVEFHEASGADGQVARPFGPRML</sequence>
<gene>
    <name evidence="6" type="ORF">ASPVEDRAFT_83471</name>
</gene>
<proteinExistence type="predicted"/>
<evidence type="ECO:0000259" key="5">
    <source>
        <dbReference type="SMART" id="SM00906"/>
    </source>
</evidence>
<dbReference type="GO" id="GO:0000978">
    <property type="term" value="F:RNA polymerase II cis-regulatory region sequence-specific DNA binding"/>
    <property type="evidence" value="ECO:0007669"/>
    <property type="project" value="TreeGrafter"/>
</dbReference>
<dbReference type="VEuPathDB" id="FungiDB:ASPVEDRAFT_83471"/>
<dbReference type="RefSeq" id="XP_040667711.1">
    <property type="nucleotide sequence ID" value="XM_040817397.1"/>
</dbReference>
<dbReference type="SMART" id="SM00906">
    <property type="entry name" value="Fungal_trans"/>
    <property type="match status" value="1"/>
</dbReference>
<dbReference type="GO" id="GO:0008270">
    <property type="term" value="F:zinc ion binding"/>
    <property type="evidence" value="ECO:0007669"/>
    <property type="project" value="InterPro"/>
</dbReference>
<evidence type="ECO:0000313" key="6">
    <source>
        <dbReference type="EMBL" id="OJJ01949.1"/>
    </source>
</evidence>
<dbReference type="GO" id="GO:0000435">
    <property type="term" value="P:positive regulation of transcription from RNA polymerase II promoter by galactose"/>
    <property type="evidence" value="ECO:0007669"/>
    <property type="project" value="TreeGrafter"/>
</dbReference>
<feature type="domain" description="Xylanolytic transcriptional activator regulatory" evidence="5">
    <location>
        <begin position="226"/>
        <end position="303"/>
    </location>
</feature>
<evidence type="ECO:0000256" key="3">
    <source>
        <dbReference type="ARBA" id="ARBA00023242"/>
    </source>
</evidence>
<dbReference type="InterPro" id="IPR007219">
    <property type="entry name" value="XnlR_reg_dom"/>
</dbReference>
<dbReference type="EMBL" id="KV878128">
    <property type="protein sequence ID" value="OJJ01949.1"/>
    <property type="molecule type" value="Genomic_DNA"/>
</dbReference>
<name>A0A1L9PK91_ASPVE</name>
<keyword evidence="1" id="KW-0805">Transcription regulation</keyword>
<dbReference type="GeneID" id="63732908"/>
<dbReference type="Proteomes" id="UP000184073">
    <property type="component" value="Unassembled WGS sequence"/>
</dbReference>
<evidence type="ECO:0000256" key="2">
    <source>
        <dbReference type="ARBA" id="ARBA00023163"/>
    </source>
</evidence>
<organism evidence="6 7">
    <name type="scientific">Aspergillus versicolor CBS 583.65</name>
    <dbReference type="NCBI Taxonomy" id="1036611"/>
    <lineage>
        <taxon>Eukaryota</taxon>
        <taxon>Fungi</taxon>
        <taxon>Dikarya</taxon>
        <taxon>Ascomycota</taxon>
        <taxon>Pezizomycotina</taxon>
        <taxon>Eurotiomycetes</taxon>
        <taxon>Eurotiomycetidae</taxon>
        <taxon>Eurotiales</taxon>
        <taxon>Aspergillaceae</taxon>
        <taxon>Aspergillus</taxon>
        <taxon>Aspergillus subgen. Nidulantes</taxon>
    </lineage>
</organism>
<dbReference type="STRING" id="1036611.A0A1L9PK91"/>
<reference evidence="7" key="1">
    <citation type="journal article" date="2017" name="Genome Biol.">
        <title>Comparative genomics reveals high biological diversity and specific adaptations in the industrially and medically important fungal genus Aspergillus.</title>
        <authorList>
            <person name="de Vries R.P."/>
            <person name="Riley R."/>
            <person name="Wiebenga A."/>
            <person name="Aguilar-Osorio G."/>
            <person name="Amillis S."/>
            <person name="Uchima C.A."/>
            <person name="Anderluh G."/>
            <person name="Asadollahi M."/>
            <person name="Askin M."/>
            <person name="Barry K."/>
            <person name="Battaglia E."/>
            <person name="Bayram O."/>
            <person name="Benocci T."/>
            <person name="Braus-Stromeyer S.A."/>
            <person name="Caldana C."/>
            <person name="Canovas D."/>
            <person name="Cerqueira G.C."/>
            <person name="Chen F."/>
            <person name="Chen W."/>
            <person name="Choi C."/>
            <person name="Clum A."/>
            <person name="Dos Santos R.A."/>
            <person name="Damasio A.R."/>
            <person name="Diallinas G."/>
            <person name="Emri T."/>
            <person name="Fekete E."/>
            <person name="Flipphi M."/>
            <person name="Freyberg S."/>
            <person name="Gallo A."/>
            <person name="Gournas C."/>
            <person name="Habgood R."/>
            <person name="Hainaut M."/>
            <person name="Harispe M.L."/>
            <person name="Henrissat B."/>
            <person name="Hilden K.S."/>
            <person name="Hope R."/>
            <person name="Hossain A."/>
            <person name="Karabika E."/>
            <person name="Karaffa L."/>
            <person name="Karanyi Z."/>
            <person name="Krasevec N."/>
            <person name="Kuo A."/>
            <person name="Kusch H."/>
            <person name="LaButti K."/>
            <person name="Lagendijk E.L."/>
            <person name="Lapidus A."/>
            <person name="Levasseur A."/>
            <person name="Lindquist E."/>
            <person name="Lipzen A."/>
            <person name="Logrieco A.F."/>
            <person name="MacCabe A."/>
            <person name="Maekelae M.R."/>
            <person name="Malavazi I."/>
            <person name="Melin P."/>
            <person name="Meyer V."/>
            <person name="Mielnichuk N."/>
            <person name="Miskei M."/>
            <person name="Molnar A.P."/>
            <person name="Mule G."/>
            <person name="Ngan C.Y."/>
            <person name="Orejas M."/>
            <person name="Orosz E."/>
            <person name="Ouedraogo J.P."/>
            <person name="Overkamp K.M."/>
            <person name="Park H.-S."/>
            <person name="Perrone G."/>
            <person name="Piumi F."/>
            <person name="Punt P.J."/>
            <person name="Ram A.F."/>
            <person name="Ramon A."/>
            <person name="Rauscher S."/>
            <person name="Record E."/>
            <person name="Riano-Pachon D.M."/>
            <person name="Robert V."/>
            <person name="Roehrig J."/>
            <person name="Ruller R."/>
            <person name="Salamov A."/>
            <person name="Salih N.S."/>
            <person name="Samson R.A."/>
            <person name="Sandor E."/>
            <person name="Sanguinetti M."/>
            <person name="Schuetze T."/>
            <person name="Sepcic K."/>
            <person name="Shelest E."/>
            <person name="Sherlock G."/>
            <person name="Sophianopoulou V."/>
            <person name="Squina F.M."/>
            <person name="Sun H."/>
            <person name="Susca A."/>
            <person name="Todd R.B."/>
            <person name="Tsang A."/>
            <person name="Unkles S.E."/>
            <person name="van de Wiele N."/>
            <person name="van Rossen-Uffink D."/>
            <person name="Oliveira J.V."/>
            <person name="Vesth T.C."/>
            <person name="Visser J."/>
            <person name="Yu J.-H."/>
            <person name="Zhou M."/>
            <person name="Andersen M.R."/>
            <person name="Archer D.B."/>
            <person name="Baker S.E."/>
            <person name="Benoit I."/>
            <person name="Brakhage A.A."/>
            <person name="Braus G.H."/>
            <person name="Fischer R."/>
            <person name="Frisvad J.C."/>
            <person name="Goldman G.H."/>
            <person name="Houbraken J."/>
            <person name="Oakley B."/>
            <person name="Pocsi I."/>
            <person name="Scazzocchio C."/>
            <person name="Seiboth B."/>
            <person name="vanKuyk P.A."/>
            <person name="Wortman J."/>
            <person name="Dyer P.S."/>
            <person name="Grigoriev I.V."/>
        </authorList>
    </citation>
    <scope>NUCLEOTIDE SEQUENCE [LARGE SCALE GENOMIC DNA]</scope>
    <source>
        <strain evidence="7">CBS 583.65</strain>
    </source>
</reference>
<dbReference type="CDD" id="cd12148">
    <property type="entry name" value="fungal_TF_MHR"/>
    <property type="match status" value="1"/>
</dbReference>
<dbReference type="GO" id="GO:0000981">
    <property type="term" value="F:DNA-binding transcription factor activity, RNA polymerase II-specific"/>
    <property type="evidence" value="ECO:0007669"/>
    <property type="project" value="TreeGrafter"/>
</dbReference>
<protein>
    <recommendedName>
        <fullName evidence="5">Xylanolytic transcriptional activator regulatory domain-containing protein</fullName>
    </recommendedName>
</protein>
<feature type="region of interest" description="Disordered" evidence="4">
    <location>
        <begin position="59"/>
        <end position="80"/>
    </location>
</feature>
<dbReference type="GO" id="GO:0005634">
    <property type="term" value="C:nucleus"/>
    <property type="evidence" value="ECO:0007669"/>
    <property type="project" value="TreeGrafter"/>
</dbReference>
<feature type="region of interest" description="Disordered" evidence="4">
    <location>
        <begin position="1"/>
        <end position="22"/>
    </location>
</feature>
<dbReference type="PANTHER" id="PTHR47424:SF4">
    <property type="entry name" value="ZN(II)2CYS6 TRANSCRIPTION FACTOR (EUROFUNG)"/>
    <property type="match status" value="1"/>
</dbReference>
<dbReference type="GO" id="GO:0006351">
    <property type="term" value="P:DNA-templated transcription"/>
    <property type="evidence" value="ECO:0007669"/>
    <property type="project" value="InterPro"/>
</dbReference>
<evidence type="ECO:0000313" key="7">
    <source>
        <dbReference type="Proteomes" id="UP000184073"/>
    </source>
</evidence>
<dbReference type="PANTHER" id="PTHR47424">
    <property type="entry name" value="REGULATORY PROTEIN GAL4"/>
    <property type="match status" value="1"/>
</dbReference>
<dbReference type="Pfam" id="PF04082">
    <property type="entry name" value="Fungal_trans"/>
    <property type="match status" value="1"/>
</dbReference>
<evidence type="ECO:0000256" key="1">
    <source>
        <dbReference type="ARBA" id="ARBA00023015"/>
    </source>
</evidence>
<evidence type="ECO:0000256" key="4">
    <source>
        <dbReference type="SAM" id="MobiDB-lite"/>
    </source>
</evidence>
<dbReference type="InterPro" id="IPR051127">
    <property type="entry name" value="Fungal_SecMet_Regulators"/>
</dbReference>